<keyword evidence="3" id="KW-1185">Reference proteome</keyword>
<organism evidence="2 3">
    <name type="scientific">endosymbiont of Escarpia spicata</name>
    <dbReference type="NCBI Taxonomy" id="2200908"/>
    <lineage>
        <taxon>Bacteria</taxon>
        <taxon>Pseudomonadati</taxon>
        <taxon>Pseudomonadota</taxon>
        <taxon>Gammaproteobacteria</taxon>
        <taxon>sulfur-oxidizing symbionts</taxon>
    </lineage>
</organism>
<comment type="caution">
    <text evidence="2">The sequence shown here is derived from an EMBL/GenBank/DDBJ whole genome shotgun (WGS) entry which is preliminary data.</text>
</comment>
<proteinExistence type="predicted"/>
<reference evidence="2 3" key="1">
    <citation type="journal article" date="2018" name="ISME J.">
        <title>Endosymbiont genomes yield clues of tubeworm success.</title>
        <authorList>
            <person name="Li Y."/>
            <person name="Liles M.R."/>
            <person name="Halanych K.M."/>
        </authorList>
    </citation>
    <scope>NUCLEOTIDE SEQUENCE [LARGE SCALE GENOMIC DNA]</scope>
    <source>
        <strain evidence="2">A1462</strain>
    </source>
</reference>
<dbReference type="AlphaFoldDB" id="A0A370DIP0"/>
<dbReference type="InterPro" id="IPR011990">
    <property type="entry name" value="TPR-like_helical_dom_sf"/>
</dbReference>
<accession>A0A370DIP0</accession>
<evidence type="ECO:0000313" key="2">
    <source>
        <dbReference type="EMBL" id="RDH84157.1"/>
    </source>
</evidence>
<evidence type="ECO:0008006" key="4">
    <source>
        <dbReference type="Google" id="ProtNLM"/>
    </source>
</evidence>
<dbReference type="Gene3D" id="1.25.40.10">
    <property type="entry name" value="Tetratricopeptide repeat domain"/>
    <property type="match status" value="1"/>
</dbReference>
<dbReference type="Proteomes" id="UP000254771">
    <property type="component" value="Unassembled WGS sequence"/>
</dbReference>
<keyword evidence="1" id="KW-0175">Coiled coil</keyword>
<evidence type="ECO:0000313" key="3">
    <source>
        <dbReference type="Proteomes" id="UP000254771"/>
    </source>
</evidence>
<feature type="coiled-coil region" evidence="1">
    <location>
        <begin position="57"/>
        <end position="84"/>
    </location>
</feature>
<protein>
    <recommendedName>
        <fullName evidence="4">Tetratricopeptide repeat protein</fullName>
    </recommendedName>
</protein>
<dbReference type="EMBL" id="QFXE01000017">
    <property type="protein sequence ID" value="RDH84157.1"/>
    <property type="molecule type" value="Genomic_DNA"/>
</dbReference>
<sequence>MKQLLLLTLVLINGCALNPLKKEEQPKPIPIDDSLTSAQTLAQEGRLGEAVALLETAILQENDNTTLQATLDKLQQQKSTLRHELQNRLLISEVHGMQRELPLMERLSLSESDDGYLRSRLMDKKTRLQRSHKELSNCGWRYAKTDRELAITCLNLAQSIHNDVTDLRLLTQLQEKEQLANETHKQEARLAREMAWTTRNQQRIAQAKSFLKQNILLEARYLIRLVLKEDPKNSEVKKLLSQLEVKLKGHVDTLLEAGDRLYRDDEIEGAKAAWHAALSLDPSDERAREKIKRAQKVLDNLESLKKPE</sequence>
<evidence type="ECO:0000256" key="1">
    <source>
        <dbReference type="SAM" id="Coils"/>
    </source>
</evidence>
<name>A0A370DIP0_9GAMM</name>
<gene>
    <name evidence="2" type="ORF">DIZ78_13015</name>
</gene>
<dbReference type="SUPFAM" id="SSF48452">
    <property type="entry name" value="TPR-like"/>
    <property type="match status" value="1"/>
</dbReference>